<protein>
    <submittedName>
        <fullName evidence="4">Serine/threonine protein kinase</fullName>
    </submittedName>
</protein>
<dbReference type="GO" id="GO:0004674">
    <property type="term" value="F:protein serine/threonine kinase activity"/>
    <property type="evidence" value="ECO:0007669"/>
    <property type="project" value="UniProtKB-KW"/>
</dbReference>
<reference evidence="4" key="1">
    <citation type="submission" date="2010-05" db="EMBL/GenBank/DDBJ databases">
        <title>The Genome Sequence of Magnaporthe poae strain ATCC 64411.</title>
        <authorList>
            <consortium name="The Broad Institute Genome Sequencing Platform"/>
            <consortium name="Broad Institute Genome Sequencing Center for Infectious Disease"/>
            <person name="Ma L.-J."/>
            <person name="Dead R."/>
            <person name="Young S."/>
            <person name="Zeng Q."/>
            <person name="Koehrsen M."/>
            <person name="Alvarado L."/>
            <person name="Berlin A."/>
            <person name="Chapman S.B."/>
            <person name="Chen Z."/>
            <person name="Freedman E."/>
            <person name="Gellesch M."/>
            <person name="Goldberg J."/>
            <person name="Griggs A."/>
            <person name="Gujja S."/>
            <person name="Heilman E.R."/>
            <person name="Heiman D."/>
            <person name="Hepburn T."/>
            <person name="Howarth C."/>
            <person name="Jen D."/>
            <person name="Larson L."/>
            <person name="Mehta T."/>
            <person name="Neiman D."/>
            <person name="Pearson M."/>
            <person name="Roberts A."/>
            <person name="Saif S."/>
            <person name="Shea T."/>
            <person name="Shenoy N."/>
            <person name="Sisk P."/>
            <person name="Stolte C."/>
            <person name="Sykes S."/>
            <person name="Walk T."/>
            <person name="White J."/>
            <person name="Yandava C."/>
            <person name="Haas B."/>
            <person name="Nusbaum C."/>
            <person name="Birren B."/>
        </authorList>
    </citation>
    <scope>NUCLEOTIDE SEQUENCE</scope>
    <source>
        <strain evidence="4">ATCC 64411</strain>
    </source>
</reference>
<feature type="domain" description="Protein kinase" evidence="3">
    <location>
        <begin position="475"/>
        <end position="781"/>
    </location>
</feature>
<evidence type="ECO:0000259" key="3">
    <source>
        <dbReference type="PROSITE" id="PS50011"/>
    </source>
</evidence>
<dbReference type="Gene3D" id="1.10.510.10">
    <property type="entry name" value="Transferase(Phosphotransferase) domain 1"/>
    <property type="match status" value="1"/>
</dbReference>
<dbReference type="AlphaFoldDB" id="A0A0C4E2K7"/>
<keyword evidence="1" id="KW-0067">ATP-binding</keyword>
<dbReference type="InterPro" id="IPR051681">
    <property type="entry name" value="Ser/Thr_Kinases-Pseudokinases"/>
</dbReference>
<keyword evidence="1" id="KW-0547">Nucleotide-binding</keyword>
<dbReference type="Proteomes" id="UP000011715">
    <property type="component" value="Unassembled WGS sequence"/>
</dbReference>
<dbReference type="PANTHER" id="PTHR44329">
    <property type="entry name" value="SERINE/THREONINE-PROTEIN KINASE TNNI3K-RELATED"/>
    <property type="match status" value="1"/>
</dbReference>
<evidence type="ECO:0000256" key="1">
    <source>
        <dbReference type="PROSITE-ProRule" id="PRU10141"/>
    </source>
</evidence>
<dbReference type="PROSITE" id="PS00107">
    <property type="entry name" value="PROTEIN_KINASE_ATP"/>
    <property type="match status" value="1"/>
</dbReference>
<reference evidence="5" key="4">
    <citation type="journal article" date="2015" name="G3 (Bethesda)">
        <title>Genome sequences of three phytopathogenic species of the Magnaporthaceae family of fungi.</title>
        <authorList>
            <person name="Okagaki L.H."/>
            <person name="Nunes C.C."/>
            <person name="Sailsbery J."/>
            <person name="Clay B."/>
            <person name="Brown D."/>
            <person name="John T."/>
            <person name="Oh Y."/>
            <person name="Young N."/>
            <person name="Fitzgerald M."/>
            <person name="Haas B.J."/>
            <person name="Zeng Q."/>
            <person name="Young S."/>
            <person name="Adiconis X."/>
            <person name="Fan L."/>
            <person name="Levin J.Z."/>
            <person name="Mitchell T.K."/>
            <person name="Okubara P.A."/>
            <person name="Farman M.L."/>
            <person name="Kohn L.M."/>
            <person name="Birren B."/>
            <person name="Ma L.-J."/>
            <person name="Dean R.A."/>
        </authorList>
    </citation>
    <scope>NUCLEOTIDE SEQUENCE</scope>
    <source>
        <strain evidence="5">ATCC 64411 / 73-15</strain>
    </source>
</reference>
<dbReference type="SUPFAM" id="SSF56112">
    <property type="entry name" value="Protein kinase-like (PK-like)"/>
    <property type="match status" value="1"/>
</dbReference>
<evidence type="ECO:0000256" key="2">
    <source>
        <dbReference type="SAM" id="MobiDB-lite"/>
    </source>
</evidence>
<keyword evidence="4" id="KW-0808">Transferase</keyword>
<dbReference type="OMA" id="WNDCAIT"/>
<keyword evidence="6" id="KW-1185">Reference proteome</keyword>
<dbReference type="STRING" id="644358.A0A0C4E2K7"/>
<reference evidence="5" key="5">
    <citation type="submission" date="2015-06" db="UniProtKB">
        <authorList>
            <consortium name="EnsemblFungi"/>
        </authorList>
    </citation>
    <scope>IDENTIFICATION</scope>
    <source>
        <strain evidence="5">ATCC 64411</strain>
    </source>
</reference>
<gene>
    <name evidence="4" type="ORF">MAPG_06648</name>
</gene>
<feature type="binding site" evidence="1">
    <location>
        <position position="514"/>
    </location>
    <ligand>
        <name>ATP</name>
        <dbReference type="ChEBI" id="CHEBI:30616"/>
    </ligand>
</feature>
<feature type="compositionally biased region" description="Low complexity" evidence="2">
    <location>
        <begin position="812"/>
        <end position="832"/>
    </location>
</feature>
<dbReference type="InterPro" id="IPR017441">
    <property type="entry name" value="Protein_kinase_ATP_BS"/>
</dbReference>
<dbReference type="GO" id="GO:0005524">
    <property type="term" value="F:ATP binding"/>
    <property type="evidence" value="ECO:0007669"/>
    <property type="project" value="UniProtKB-UniRule"/>
</dbReference>
<organism evidence="5 6">
    <name type="scientific">Magnaporthiopsis poae (strain ATCC 64411 / 73-15)</name>
    <name type="common">Kentucky bluegrass fungus</name>
    <name type="synonym">Magnaporthe poae</name>
    <dbReference type="NCBI Taxonomy" id="644358"/>
    <lineage>
        <taxon>Eukaryota</taxon>
        <taxon>Fungi</taxon>
        <taxon>Dikarya</taxon>
        <taxon>Ascomycota</taxon>
        <taxon>Pezizomycotina</taxon>
        <taxon>Sordariomycetes</taxon>
        <taxon>Sordariomycetidae</taxon>
        <taxon>Magnaporthales</taxon>
        <taxon>Magnaporthaceae</taxon>
        <taxon>Magnaporthiopsis</taxon>
    </lineage>
</organism>
<dbReference type="VEuPathDB" id="FungiDB:MAPG_06648"/>
<dbReference type="EnsemblFungi" id="MAPG_06648T0">
    <property type="protein sequence ID" value="MAPG_06648T0"/>
    <property type="gene ID" value="MAPG_06648"/>
</dbReference>
<feature type="region of interest" description="Disordered" evidence="2">
    <location>
        <begin position="808"/>
        <end position="832"/>
    </location>
</feature>
<dbReference type="PROSITE" id="PS50011">
    <property type="entry name" value="PROTEIN_KINASE_DOM"/>
    <property type="match status" value="1"/>
</dbReference>
<dbReference type="EMBL" id="ADBL01001608">
    <property type="status" value="NOT_ANNOTATED_CDS"/>
    <property type="molecule type" value="Genomic_DNA"/>
</dbReference>
<evidence type="ECO:0000313" key="5">
    <source>
        <dbReference type="EnsemblFungi" id="MAPG_06648T0"/>
    </source>
</evidence>
<keyword evidence="4" id="KW-0418">Kinase</keyword>
<reference evidence="6" key="2">
    <citation type="submission" date="2010-05" db="EMBL/GenBank/DDBJ databases">
        <title>The genome sequence of Magnaporthe poae strain ATCC 64411.</title>
        <authorList>
            <person name="Ma L.-J."/>
            <person name="Dead R."/>
            <person name="Young S."/>
            <person name="Zeng Q."/>
            <person name="Koehrsen M."/>
            <person name="Alvarado L."/>
            <person name="Berlin A."/>
            <person name="Chapman S.B."/>
            <person name="Chen Z."/>
            <person name="Freedman E."/>
            <person name="Gellesch M."/>
            <person name="Goldberg J."/>
            <person name="Griggs A."/>
            <person name="Gujja S."/>
            <person name="Heilman E.R."/>
            <person name="Heiman D."/>
            <person name="Hepburn T."/>
            <person name="Howarth C."/>
            <person name="Jen D."/>
            <person name="Larson L."/>
            <person name="Mehta T."/>
            <person name="Neiman D."/>
            <person name="Pearson M."/>
            <person name="Roberts A."/>
            <person name="Saif S."/>
            <person name="Shea T."/>
            <person name="Shenoy N."/>
            <person name="Sisk P."/>
            <person name="Stolte C."/>
            <person name="Sykes S."/>
            <person name="Walk T."/>
            <person name="White J."/>
            <person name="Yandava C."/>
            <person name="Haas B."/>
            <person name="Nusbaum C."/>
            <person name="Birren B."/>
        </authorList>
    </citation>
    <scope>NUCLEOTIDE SEQUENCE [LARGE SCALE GENOMIC DNA]</scope>
    <source>
        <strain evidence="6">ATCC 64411 / 73-15</strain>
    </source>
</reference>
<proteinExistence type="predicted"/>
<dbReference type="InterPro" id="IPR011009">
    <property type="entry name" value="Kinase-like_dom_sf"/>
</dbReference>
<dbReference type="GO" id="GO:0050793">
    <property type="term" value="P:regulation of developmental process"/>
    <property type="evidence" value="ECO:0007669"/>
    <property type="project" value="UniProtKB-ARBA"/>
</dbReference>
<evidence type="ECO:0000313" key="4">
    <source>
        <dbReference type="EMBL" id="KLU87653.1"/>
    </source>
</evidence>
<dbReference type="EMBL" id="GL876970">
    <property type="protein sequence ID" value="KLU87653.1"/>
    <property type="molecule type" value="Genomic_DNA"/>
</dbReference>
<dbReference type="InterPro" id="IPR001245">
    <property type="entry name" value="Ser-Thr/Tyr_kinase_cat_dom"/>
</dbReference>
<reference evidence="4" key="3">
    <citation type="submission" date="2011-03" db="EMBL/GenBank/DDBJ databases">
        <title>Annotation of Magnaporthe poae ATCC 64411.</title>
        <authorList>
            <person name="Ma L.-J."/>
            <person name="Dead R."/>
            <person name="Young S.K."/>
            <person name="Zeng Q."/>
            <person name="Gargeya S."/>
            <person name="Fitzgerald M."/>
            <person name="Haas B."/>
            <person name="Abouelleil A."/>
            <person name="Alvarado L."/>
            <person name="Arachchi H.M."/>
            <person name="Berlin A."/>
            <person name="Brown A."/>
            <person name="Chapman S.B."/>
            <person name="Chen Z."/>
            <person name="Dunbar C."/>
            <person name="Freedman E."/>
            <person name="Gearin G."/>
            <person name="Gellesch M."/>
            <person name="Goldberg J."/>
            <person name="Griggs A."/>
            <person name="Gujja S."/>
            <person name="Heiman D."/>
            <person name="Howarth C."/>
            <person name="Larson L."/>
            <person name="Lui A."/>
            <person name="MacDonald P.J.P."/>
            <person name="Mehta T."/>
            <person name="Montmayeur A."/>
            <person name="Murphy C."/>
            <person name="Neiman D."/>
            <person name="Pearson M."/>
            <person name="Priest M."/>
            <person name="Roberts A."/>
            <person name="Saif S."/>
            <person name="Shea T."/>
            <person name="Shenoy N."/>
            <person name="Sisk P."/>
            <person name="Stolte C."/>
            <person name="Sykes S."/>
            <person name="Yandava C."/>
            <person name="Wortman J."/>
            <person name="Nusbaum C."/>
            <person name="Birren B."/>
        </authorList>
    </citation>
    <scope>NUCLEOTIDE SEQUENCE</scope>
    <source>
        <strain evidence="4">ATCC 64411</strain>
    </source>
</reference>
<dbReference type="OrthoDB" id="5979581at2759"/>
<dbReference type="InterPro" id="IPR000719">
    <property type="entry name" value="Prot_kinase_dom"/>
</dbReference>
<name>A0A0C4E2K7_MAGP6</name>
<accession>A0A0C4E2K7</accession>
<dbReference type="Pfam" id="PF07714">
    <property type="entry name" value="PK_Tyr_Ser-Thr"/>
    <property type="match status" value="1"/>
</dbReference>
<sequence length="832" mass="91876">MSSASDVVHYVVPLMGFERSLVDELRNYTQSRPELLSRSRRQDSVKAFDSWRWSRPLQKALRGNLDVEDEAFHEDWGGSRALAYSASFPLFENKNGMDEDGVGCQRKRLRVIRERNSSFLDVLGDRPSRTIQVVPDPADAASWEQLDLLLDLFGWLFEHPEKLFDSDRTFDVFTVVRLFFVHSLYPWNADRIFDSVICHPTYRERFTVAESPGPSRRYPGGGERGILAPLRHYVVRKKRGTNAISASESRRLLSTIMGPGGGKTITGEDLTAIFANLHEDKRYPDPRVFLHFIPFSELEPISFTDVQNSLGSSDQFSIPADMLWVLWTPPVGGFACSHHLWVEDETLGYAMQNDWILPEHQSNGRVIFSMTPLDKSNLISDLENYQLCWNDCAITSAEGGEVRVLETLPGRRFRNRIANFGRPAAVNHHRALVEAHASGTLGQDEVKQALGLKPRYTPMFELSLRVIPYDQLSAIDWASPLGQGANGCVYASSWTRPEGVLSTSDTGPVDVVVKDITARLGGGADDVSMPKFMKELDTTHASLGADATACVSFYGISMAPDPAGHGERPVLVFQRATRDTARKFLADHLADLSFFDSWKALVDCLGSVATGIAFIHKRGVVHRDLHLNNILVTDAYYNSVSFPHEYKYLISDLGEGKRLDHHAGDVEDGAAGFGSYGCAEFRAPEARGGAAAANFASDAFSFGIIACKLAECRAHVCSGNPPDDILARARAGGGSGGTSEAGKGNVVPRVFREVVSSLLAYDAEERPTMAQATRKLDDLTIQFSEQRALVEWCVWDWNSAVAAARTGEQAESTASWSDWSDSSRASTSGGTW</sequence>
<keyword evidence="4" id="KW-0723">Serine/threonine-protein kinase</keyword>
<evidence type="ECO:0000313" key="6">
    <source>
        <dbReference type="Proteomes" id="UP000011715"/>
    </source>
</evidence>